<proteinExistence type="predicted"/>
<gene>
    <name evidence="2" type="ORF">B0H15DRAFT_67202</name>
</gene>
<accession>A0AAD6UB68</accession>
<keyword evidence="3" id="KW-1185">Reference proteome</keyword>
<evidence type="ECO:0000256" key="1">
    <source>
        <dbReference type="SAM" id="MobiDB-lite"/>
    </source>
</evidence>
<sequence>MRGPGTFPRARCGLVRGSAATSRDKRRAAPPRASGGTRGRQAAGSLMRPPGSGSRHATVVHSDADGATWQRRTCRARTRARPRTRRWACSAVILRKGCRPNADSEELLADASSCRKASRERSELAARPRGATQIHALPQPASLFICMHSSWGERTSAAERVRMGWAHRGAHDGKKRASAFLGPGTATDAPSLAAAGSLVCTTWRRR</sequence>
<dbReference type="AlphaFoldDB" id="A0AAD6UB68"/>
<reference evidence="2" key="1">
    <citation type="submission" date="2023-03" db="EMBL/GenBank/DDBJ databases">
        <title>Massive genome expansion in bonnet fungi (Mycena s.s.) driven by repeated elements and novel gene families across ecological guilds.</title>
        <authorList>
            <consortium name="Lawrence Berkeley National Laboratory"/>
            <person name="Harder C.B."/>
            <person name="Miyauchi S."/>
            <person name="Viragh M."/>
            <person name="Kuo A."/>
            <person name="Thoen E."/>
            <person name="Andreopoulos B."/>
            <person name="Lu D."/>
            <person name="Skrede I."/>
            <person name="Drula E."/>
            <person name="Henrissat B."/>
            <person name="Morin E."/>
            <person name="Kohler A."/>
            <person name="Barry K."/>
            <person name="LaButti K."/>
            <person name="Morin E."/>
            <person name="Salamov A."/>
            <person name="Lipzen A."/>
            <person name="Mereny Z."/>
            <person name="Hegedus B."/>
            <person name="Baldrian P."/>
            <person name="Stursova M."/>
            <person name="Weitz H."/>
            <person name="Taylor A."/>
            <person name="Grigoriev I.V."/>
            <person name="Nagy L.G."/>
            <person name="Martin F."/>
            <person name="Kauserud H."/>
        </authorList>
    </citation>
    <scope>NUCLEOTIDE SEQUENCE</scope>
    <source>
        <strain evidence="2">CBHHK173m</strain>
    </source>
</reference>
<feature type="region of interest" description="Disordered" evidence="1">
    <location>
        <begin position="1"/>
        <end position="64"/>
    </location>
</feature>
<comment type="caution">
    <text evidence="2">The sequence shown here is derived from an EMBL/GenBank/DDBJ whole genome shotgun (WGS) entry which is preliminary data.</text>
</comment>
<organism evidence="2 3">
    <name type="scientific">Mycena belliarum</name>
    <dbReference type="NCBI Taxonomy" id="1033014"/>
    <lineage>
        <taxon>Eukaryota</taxon>
        <taxon>Fungi</taxon>
        <taxon>Dikarya</taxon>
        <taxon>Basidiomycota</taxon>
        <taxon>Agaricomycotina</taxon>
        <taxon>Agaricomycetes</taxon>
        <taxon>Agaricomycetidae</taxon>
        <taxon>Agaricales</taxon>
        <taxon>Marasmiineae</taxon>
        <taxon>Mycenaceae</taxon>
        <taxon>Mycena</taxon>
    </lineage>
</organism>
<name>A0AAD6UB68_9AGAR</name>
<evidence type="ECO:0000313" key="3">
    <source>
        <dbReference type="Proteomes" id="UP001222325"/>
    </source>
</evidence>
<protein>
    <submittedName>
        <fullName evidence="2">Uncharacterized protein</fullName>
    </submittedName>
</protein>
<evidence type="ECO:0000313" key="2">
    <source>
        <dbReference type="EMBL" id="KAJ7095698.1"/>
    </source>
</evidence>
<dbReference type="EMBL" id="JARJCN010000012">
    <property type="protein sequence ID" value="KAJ7095698.1"/>
    <property type="molecule type" value="Genomic_DNA"/>
</dbReference>
<dbReference type="Proteomes" id="UP001222325">
    <property type="component" value="Unassembled WGS sequence"/>
</dbReference>